<evidence type="ECO:0000313" key="3">
    <source>
        <dbReference type="Proteomes" id="UP001595912"/>
    </source>
</evidence>
<gene>
    <name evidence="2" type="ORF">ACFPIJ_14350</name>
</gene>
<protein>
    <submittedName>
        <fullName evidence="2">DUF4132 domain-containing protein</fullName>
    </submittedName>
</protein>
<dbReference type="Pfam" id="PF13569">
    <property type="entry name" value="DUF4132"/>
    <property type="match status" value="1"/>
</dbReference>
<sequence length="858" mass="92472">MRNEDLLRFPASWLSWLYPRRGGVAVPAPFPTKDAAKKLERLVAAKAGDLTGSLAHPETDPDLRAAAQGVASPLGAAVVAAKVLRHVAGTRVDTMMIADAWIATHGPVFAAVAAAELVDLRVGDPGARWLRPDEPIGRRRPAEETNLEWMPILGRIRAHLVVANDEDHAAVRDVLATVRSARGLPARAATSFLMPECRDWVDEDIAAVTATTARDSVALVMWALGDADQLSRFTAAPWKAQLLASDESVATVVDGVGVALAPVLAELLGTLLPYHTEQRERTATALALLPDDDAFRALIAHAEQPQVRLALLDAGQRFPVRAIRLLDDELFEAYATGYPEALELARPHLGTAWAPALVPECDPGEIPAPLLVRSPLPELPGWADAAILPRVRLSSGRALPVDATRRLVVLLLSRTGKAMAGKAPADLDEVVAACDRASLAAFGWALFQRWQSIGMPTSGTWAMLGLAWIGDDDVVRRLTPLIKVWPGTGGHHRAVAGLSVLTGLGTDVALIHLNDVAEKVKFAGLASSARSMLHAVAGRLGLTGEQLADRLVPDLGLRADGGLVLDYGPRRFVVGFDDQLRPTVADEDGKRLKSLPKPGARDDATLGPAAYQRFSALKKDVRTLAGDQIRRFERAMVTRRRWTAPEFATFIVGHPLVRHLARRLVWSFEAAADGSTVDGSFRVAEDGSYAGVDDDTCTLPDGALVGVAHPLRLAAVAQWADVFADYELLQPFPQLGRETYALTQPEAKAVQLDTFDGRVVPSGRVLGLERSGWTRATPQDNGHQPWIERPLPGGLRAYVRLKPGFTIGRPGDDPEQTLSALVVSRGRIGYRRNAADEVQLGAVDEVAMSELLRDLHQL</sequence>
<comment type="caution">
    <text evidence="2">The sequence shown here is derived from an EMBL/GenBank/DDBJ whole genome shotgun (WGS) entry which is preliminary data.</text>
</comment>
<keyword evidence="3" id="KW-1185">Reference proteome</keyword>
<dbReference type="EMBL" id="JBHSIU010000014">
    <property type="protein sequence ID" value="MFC4999014.1"/>
    <property type="molecule type" value="Genomic_DNA"/>
</dbReference>
<evidence type="ECO:0000259" key="1">
    <source>
        <dbReference type="Pfam" id="PF13569"/>
    </source>
</evidence>
<evidence type="ECO:0000313" key="2">
    <source>
        <dbReference type="EMBL" id="MFC4999014.1"/>
    </source>
</evidence>
<feature type="domain" description="DUF4132" evidence="1">
    <location>
        <begin position="589"/>
        <end position="773"/>
    </location>
</feature>
<name>A0ABV9VSG9_9ACTN</name>
<dbReference type="InterPro" id="IPR025406">
    <property type="entry name" value="DUF4132"/>
</dbReference>
<reference evidence="3" key="1">
    <citation type="journal article" date="2019" name="Int. J. Syst. Evol. Microbiol.">
        <title>The Global Catalogue of Microorganisms (GCM) 10K type strain sequencing project: providing services to taxonomists for standard genome sequencing and annotation.</title>
        <authorList>
            <consortium name="The Broad Institute Genomics Platform"/>
            <consortium name="The Broad Institute Genome Sequencing Center for Infectious Disease"/>
            <person name="Wu L."/>
            <person name="Ma J."/>
        </authorList>
    </citation>
    <scope>NUCLEOTIDE SEQUENCE [LARGE SCALE GENOMIC DNA]</scope>
    <source>
        <strain evidence="3">CGMCC 4.7152</strain>
    </source>
</reference>
<accession>A0ABV9VSG9</accession>
<dbReference type="RefSeq" id="WP_380115308.1">
    <property type="nucleotide sequence ID" value="NZ_JBHSIU010000014.1"/>
</dbReference>
<proteinExistence type="predicted"/>
<dbReference type="Proteomes" id="UP001595912">
    <property type="component" value="Unassembled WGS sequence"/>
</dbReference>
<organism evidence="2 3">
    <name type="scientific">Dactylosporangium cerinum</name>
    <dbReference type="NCBI Taxonomy" id="1434730"/>
    <lineage>
        <taxon>Bacteria</taxon>
        <taxon>Bacillati</taxon>
        <taxon>Actinomycetota</taxon>
        <taxon>Actinomycetes</taxon>
        <taxon>Micromonosporales</taxon>
        <taxon>Micromonosporaceae</taxon>
        <taxon>Dactylosporangium</taxon>
    </lineage>
</organism>